<dbReference type="Gene3D" id="3.20.20.520">
    <property type="entry name" value="Glycosyl hydrolase family 115"/>
    <property type="match status" value="1"/>
</dbReference>
<keyword evidence="4" id="KW-1185">Reference proteome</keyword>
<dbReference type="InterPro" id="IPR029018">
    <property type="entry name" value="Hex-like_dom2"/>
</dbReference>
<dbReference type="PANTHER" id="PTHR37842">
    <property type="match status" value="1"/>
</dbReference>
<evidence type="ECO:0000256" key="1">
    <source>
        <dbReference type="ARBA" id="ARBA00022801"/>
    </source>
</evidence>
<dbReference type="SUPFAM" id="SSF51445">
    <property type="entry name" value="(Trans)glycosidases"/>
    <property type="match status" value="1"/>
</dbReference>
<dbReference type="EMBL" id="FTOB01000003">
    <property type="protein sequence ID" value="SIS68074.1"/>
    <property type="molecule type" value="Genomic_DNA"/>
</dbReference>
<dbReference type="InterPro" id="IPR031924">
    <property type="entry name" value="GH115"/>
</dbReference>
<evidence type="ECO:0000313" key="3">
    <source>
        <dbReference type="EMBL" id="SIS68074.1"/>
    </source>
</evidence>
<reference evidence="3 4" key="1">
    <citation type="submission" date="2017-01" db="EMBL/GenBank/DDBJ databases">
        <authorList>
            <person name="Varghese N."/>
            <person name="Submissions S."/>
        </authorList>
    </citation>
    <scope>NUCLEOTIDE SEQUENCE [LARGE SCALE GENOMIC DNA]</scope>
    <source>
        <strain evidence="3 4">DSM 2061</strain>
    </source>
</reference>
<proteinExistence type="predicted"/>
<organism evidence="3 4">
    <name type="scientific">Zobellia uliginosa</name>
    <dbReference type="NCBI Taxonomy" id="143224"/>
    <lineage>
        <taxon>Bacteria</taxon>
        <taxon>Pseudomonadati</taxon>
        <taxon>Bacteroidota</taxon>
        <taxon>Flavobacteriia</taxon>
        <taxon>Flavobacteriales</taxon>
        <taxon>Flavobacteriaceae</taxon>
        <taxon>Zobellia</taxon>
    </lineage>
</organism>
<name>A0ABY1KV42_9FLAO</name>
<gene>
    <name evidence="3" type="ORF">SAMN05421766_103339</name>
</gene>
<evidence type="ECO:0000259" key="2">
    <source>
        <dbReference type="Pfam" id="PF05124"/>
    </source>
</evidence>
<dbReference type="InterPro" id="IPR022651">
    <property type="entry name" value="S_layer_C"/>
</dbReference>
<accession>A0ABY1KV42</accession>
<evidence type="ECO:0000313" key="4">
    <source>
        <dbReference type="Proteomes" id="UP000185728"/>
    </source>
</evidence>
<dbReference type="InterPro" id="IPR017853">
    <property type="entry name" value="GH"/>
</dbReference>
<sequence length="683" mass="79350">MKTTLRFSRILIVLAVLGVLLFYSFSKEKTTSCFLVIGKGASETERNAVDDFKQDLEKTVSAKVHIVSDVNDLTDKGTVIVLGTPASNDLIAALNEEGKINITKETPGPRGGIWAKTSLQGEEEVIVIAGSDVQGLQYAVYDYSNEMLGIDPLQYWTGKEVTPKSINDLFNFTDRKIAPPKVPLLCYFENDVDELANYRGQLLQYDWESYTEMINSLVRLRYNAIQLFDMLGRPEFFIRPEYKELTDYKLDIAYVEKMIDYAQKKGMKVAIDFALGYQIHPMSADKATCWADYKEDWLTAWRYYLEETPLRKTDIFILRPRHQVWDWEYESSCGEDKVAVFNEVYKAFGDLVDAYKPNADKVLVCYSDGMEMWNDGFRPPKDWIVAWSDHGFGDFAYYPDTTDGYDFGTYMHAGFWLNHTVHNPYPEKVESVMNEMFSGYDADKFCLVNGQNFRPFLLNIEAYAEVCNSPKSFEADAFYKEWTEGYFDGESAEHAVASMKYLHRAQKERIGYVQHLWEIREAISYLSDSPIQRPGKSPVGHDYKRVENDLERVRFIRQEINRAVQEAETGLKKAKRNKNFYHDYIYLPACLYQDLIDFERTLHDMSILKKQFEDTDDDKFLNDVRALLPKAKEQLEVIYHNRKTGDKEAKWKNWYNPEIRRPNNGFPTFEMLDQITSNLNTKS</sequence>
<dbReference type="PANTHER" id="PTHR37842:SF2">
    <property type="entry name" value="GYLCOSYL HYDROLASE 115 C-TERMINAL DOMAIN-CONTAINING PROTEIN"/>
    <property type="match status" value="1"/>
</dbReference>
<dbReference type="Pfam" id="PF05124">
    <property type="entry name" value="S_layer_C"/>
    <property type="match status" value="1"/>
</dbReference>
<dbReference type="Proteomes" id="UP000185728">
    <property type="component" value="Unassembled WGS sequence"/>
</dbReference>
<comment type="caution">
    <text evidence="3">The sequence shown here is derived from an EMBL/GenBank/DDBJ whole genome shotgun (WGS) entry which is preliminary data.</text>
</comment>
<protein>
    <submittedName>
        <fullName evidence="3">S-layer like family, C-terminal region</fullName>
    </submittedName>
</protein>
<feature type="domain" description="S-layer protein outer" evidence="2">
    <location>
        <begin position="15"/>
        <end position="141"/>
    </location>
</feature>
<dbReference type="Gene3D" id="3.30.379.10">
    <property type="entry name" value="Chitobiase/beta-hexosaminidase domain 2-like"/>
    <property type="match status" value="1"/>
</dbReference>
<dbReference type="InterPro" id="IPR042301">
    <property type="entry name" value="GH115_sf"/>
</dbReference>
<dbReference type="RefSeq" id="WP_083690450.1">
    <property type="nucleotide sequence ID" value="NZ_FTOB01000003.1"/>
</dbReference>
<keyword evidence="1" id="KW-0378">Hydrolase</keyword>
<dbReference type="Pfam" id="PF15979">
    <property type="entry name" value="Glyco_hydro_115"/>
    <property type="match status" value="1"/>
</dbReference>